<dbReference type="Pfam" id="PF00155">
    <property type="entry name" value="Aminotran_1_2"/>
    <property type="match status" value="1"/>
</dbReference>
<keyword evidence="2" id="KW-0663">Pyridoxal phosphate</keyword>
<dbReference type="EC" id="2.6.1.-" evidence="3"/>
<dbReference type="InterPro" id="IPR004838">
    <property type="entry name" value="NHTrfase_class1_PyrdxlP-BS"/>
</dbReference>
<feature type="domain" description="Aminotransferase class I/classII large" evidence="4">
    <location>
        <begin position="258"/>
        <end position="551"/>
    </location>
</feature>
<comment type="cofactor">
    <cofactor evidence="1 3">
        <name>pyridoxal 5'-phosphate</name>
        <dbReference type="ChEBI" id="CHEBI:597326"/>
    </cofactor>
</comment>
<dbReference type="PANTHER" id="PTHR42885:SF1">
    <property type="entry name" value="THREONINE-PHOSPHATE DECARBOXYLASE"/>
    <property type="match status" value="1"/>
</dbReference>
<dbReference type="GO" id="GO:0008483">
    <property type="term" value="F:transaminase activity"/>
    <property type="evidence" value="ECO:0007669"/>
    <property type="project" value="UniProtKB-KW"/>
</dbReference>
<gene>
    <name evidence="5" type="ORF">PZN02_005965</name>
</gene>
<dbReference type="SUPFAM" id="SSF53383">
    <property type="entry name" value="PLP-dependent transferases"/>
    <property type="match status" value="1"/>
</dbReference>
<dbReference type="SUPFAM" id="SSF53448">
    <property type="entry name" value="Nucleotide-diphospho-sugar transferases"/>
    <property type="match status" value="1"/>
</dbReference>
<dbReference type="InterPro" id="IPR029044">
    <property type="entry name" value="Nucleotide-diphossugar_trans"/>
</dbReference>
<keyword evidence="5" id="KW-0614">Plasmid</keyword>
<proteinExistence type="inferred from homology"/>
<accession>A0ABY8DL89</accession>
<dbReference type="PANTHER" id="PTHR42885">
    <property type="entry name" value="HISTIDINOL-PHOSPHATE AMINOTRANSFERASE-RELATED"/>
    <property type="match status" value="1"/>
</dbReference>
<geneLocation type="plasmid" evidence="5 6">
    <name>unnamed</name>
</geneLocation>
<reference evidence="5 6" key="1">
    <citation type="submission" date="2023-03" db="EMBL/GenBank/DDBJ databases">
        <authorList>
            <person name="Kaur S."/>
            <person name="Espinosa-Saiz D."/>
            <person name="Velazquez E."/>
            <person name="Menendez E."/>
            <person name="diCenzo G.C."/>
        </authorList>
    </citation>
    <scope>NUCLEOTIDE SEQUENCE [LARGE SCALE GENOMIC DNA]</scope>
    <source>
        <strain evidence="5 6">LMG 24692</strain>
        <plasmid evidence="5 6">unnamed</plasmid>
    </source>
</reference>
<sequence>MASTMRAIFFLDFRGSEIHLWSGSYNAPSVPICGQPLLERLATACMKSGVTEILVCANALDDDRLEALCSGFDAIACSLSGDGFIETLLRYENDTLLIWGTPLFDSSILAKIKPGRGLRGTAWRPESPTGVYHLTCHDLRRLLPENNIVISDDPQHIFEALARGLSRAKIPPLVSKEGTKEELLDIRDGVDVSVAEFRCDDENLLYRLETSVGGYWRKPIAEHMLLCNTRFPPKAFYQRLTHRIEGALTCYPSQQVDIASLVAAMTAQPSAFLAVGNGVTDLIQALYATLNPTIAIPTPTFAGFQTPLEQERKKSFVLAPPLFDLDVKAFLEFVVATDADTAIVVNPNNPTGRLVDFADIVWLIKALESHGRRLVVDESFIDFPSDGRASSAETLVPSHGNLIVVKSLGKVFGLGGIRLGYLMSSDIEFVAAVRRKLPLWNINGIAEYALFILPEFLKELDNSLKLLREDREQFIRDLRTVPGLEIVPSQTNFVLCRLPEDSLSAVALKRRLVVRESVLVRDCGYQIMKDADRYLRLAVRTPAENKVLVKILGRNLSDCTIPFARSPGAPA</sequence>
<evidence type="ECO:0000256" key="3">
    <source>
        <dbReference type="RuleBase" id="RU000481"/>
    </source>
</evidence>
<dbReference type="Gene3D" id="3.90.1150.10">
    <property type="entry name" value="Aspartate Aminotransferase, domain 1"/>
    <property type="match status" value="1"/>
</dbReference>
<evidence type="ECO:0000256" key="1">
    <source>
        <dbReference type="ARBA" id="ARBA00001933"/>
    </source>
</evidence>
<dbReference type="CDD" id="cd00609">
    <property type="entry name" value="AAT_like"/>
    <property type="match status" value="1"/>
</dbReference>
<dbReference type="InterPro" id="IPR015421">
    <property type="entry name" value="PyrdxlP-dep_Trfase_major"/>
</dbReference>
<keyword evidence="6" id="KW-1185">Reference proteome</keyword>
<keyword evidence="3 5" id="KW-0032">Aminotransferase</keyword>
<evidence type="ECO:0000313" key="5">
    <source>
        <dbReference type="EMBL" id="WEX91671.1"/>
    </source>
</evidence>
<dbReference type="RefSeq" id="WP_280663629.1">
    <property type="nucleotide sequence ID" value="NZ_CP120375.1"/>
</dbReference>
<keyword evidence="3" id="KW-0808">Transferase</keyword>
<comment type="similarity">
    <text evidence="3">Belongs to the class-I pyridoxal-phosphate-dependent aminotransferase family.</text>
</comment>
<evidence type="ECO:0000256" key="2">
    <source>
        <dbReference type="ARBA" id="ARBA00022898"/>
    </source>
</evidence>
<dbReference type="Proteomes" id="UP001229355">
    <property type="component" value="Plasmid unnamed"/>
</dbReference>
<name>A0ABY8DL89_9HYPH</name>
<dbReference type="PROSITE" id="PS00105">
    <property type="entry name" value="AA_TRANSFER_CLASS_1"/>
    <property type="match status" value="1"/>
</dbReference>
<evidence type="ECO:0000259" key="4">
    <source>
        <dbReference type="Pfam" id="PF00155"/>
    </source>
</evidence>
<dbReference type="EMBL" id="CP120375">
    <property type="protein sequence ID" value="WEX91671.1"/>
    <property type="molecule type" value="Genomic_DNA"/>
</dbReference>
<dbReference type="InterPro" id="IPR015422">
    <property type="entry name" value="PyrdxlP-dep_Trfase_small"/>
</dbReference>
<evidence type="ECO:0000313" key="6">
    <source>
        <dbReference type="Proteomes" id="UP001229355"/>
    </source>
</evidence>
<organism evidence="5 6">
    <name type="scientific">Sinorhizobium garamanticum</name>
    <dbReference type="NCBI Taxonomy" id="680247"/>
    <lineage>
        <taxon>Bacteria</taxon>
        <taxon>Pseudomonadati</taxon>
        <taxon>Pseudomonadota</taxon>
        <taxon>Alphaproteobacteria</taxon>
        <taxon>Hyphomicrobiales</taxon>
        <taxon>Rhizobiaceae</taxon>
        <taxon>Sinorhizobium/Ensifer group</taxon>
        <taxon>Sinorhizobium</taxon>
    </lineage>
</organism>
<protein>
    <recommendedName>
        <fullName evidence="3">Aminotransferase</fullName>
        <ecNumber evidence="3">2.6.1.-</ecNumber>
    </recommendedName>
</protein>
<dbReference type="InterPro" id="IPR015424">
    <property type="entry name" value="PyrdxlP-dep_Trfase"/>
</dbReference>
<dbReference type="InterPro" id="IPR004839">
    <property type="entry name" value="Aminotransferase_I/II_large"/>
</dbReference>
<dbReference type="Gene3D" id="3.40.640.10">
    <property type="entry name" value="Type I PLP-dependent aspartate aminotransferase-like (Major domain)"/>
    <property type="match status" value="1"/>
</dbReference>